<keyword evidence="2" id="KW-1185">Reference proteome</keyword>
<dbReference type="STRING" id="758793.BRPE64_ACDS02520"/>
<dbReference type="HOGENOM" id="CLU_3023144_0_0_4"/>
<sequence>MQQNPPANPAVNRRRTSFEAFLECPETFTTNIHRTEAAIPGGFFVGFSSRSGSSH</sequence>
<name>R4WSY5_9BURK</name>
<dbReference type="EMBL" id="AP013058">
    <property type="protein sequence ID" value="BAN22006.1"/>
    <property type="molecule type" value="Genomic_DNA"/>
</dbReference>
<organism evidence="1 2">
    <name type="scientific">Caballeronia insecticola</name>
    <dbReference type="NCBI Taxonomy" id="758793"/>
    <lineage>
        <taxon>Bacteria</taxon>
        <taxon>Pseudomonadati</taxon>
        <taxon>Pseudomonadota</taxon>
        <taxon>Betaproteobacteria</taxon>
        <taxon>Burkholderiales</taxon>
        <taxon>Burkholderiaceae</taxon>
        <taxon>Caballeronia</taxon>
    </lineage>
</organism>
<proteinExistence type="predicted"/>
<dbReference type="KEGG" id="buo:BRPE64_ACDS02520"/>
<evidence type="ECO:0000313" key="2">
    <source>
        <dbReference type="Proteomes" id="UP000013966"/>
    </source>
</evidence>
<evidence type="ECO:0000313" key="1">
    <source>
        <dbReference type="EMBL" id="BAN22006.1"/>
    </source>
</evidence>
<reference evidence="1 2" key="1">
    <citation type="journal article" date="2013" name="Genome Announc.">
        <title>Complete Genome Sequence of Burkholderia sp. Strain RPE64, Bacterial Symbiont of the Bean Bug Riptortus pedestris.</title>
        <authorList>
            <person name="Shibata T.F."/>
            <person name="Maeda T."/>
            <person name="Nikoh N."/>
            <person name="Yamaguchi K."/>
            <person name="Oshima K."/>
            <person name="Hattori M."/>
            <person name="Nishiyama T."/>
            <person name="Hasebe M."/>
            <person name="Fukatsu T."/>
            <person name="Kikuchi Y."/>
            <person name="Shigenobu S."/>
        </authorList>
    </citation>
    <scope>NUCLEOTIDE SEQUENCE [LARGE SCALE GENOMIC DNA]</scope>
</reference>
<reference evidence="1 2" key="2">
    <citation type="journal article" date="2018" name="Int. J. Syst. Evol. Microbiol.">
        <title>Burkholderia insecticola sp. nov., a gut symbiotic bacterium of the bean bug Riptortus pedestris.</title>
        <authorList>
            <person name="Takeshita K."/>
            <person name="Tamaki H."/>
            <person name="Ohbayashi T."/>
            <person name="Meng X.-Y."/>
            <person name="Sone T."/>
            <person name="Mitani Y."/>
            <person name="Peeters C."/>
            <person name="Kikuchi Y."/>
            <person name="Vandamme P."/>
        </authorList>
    </citation>
    <scope>NUCLEOTIDE SEQUENCE [LARGE SCALE GENOMIC DNA]</scope>
    <source>
        <strain evidence="1">RPE64</strain>
    </source>
</reference>
<dbReference type="AlphaFoldDB" id="R4WSY5"/>
<dbReference type="Proteomes" id="UP000013966">
    <property type="component" value="Chromosome 1"/>
</dbReference>
<gene>
    <name evidence="1" type="ORF">BRPE64_ACDS02520</name>
</gene>
<dbReference type="PATRIC" id="fig|758793.3.peg.253"/>
<dbReference type="RefSeq" id="WP_016344172.1">
    <property type="nucleotide sequence ID" value="NC_021287.1"/>
</dbReference>
<protein>
    <submittedName>
        <fullName evidence="1">Uncharacterized protein</fullName>
    </submittedName>
</protein>
<accession>R4WSY5</accession>